<dbReference type="STRING" id="1276221.SDIMI_v3c05360"/>
<gene>
    <name evidence="1" type="ORF">SDIMI_v3c05360</name>
</gene>
<accession>S5MJV9</accession>
<proteinExistence type="predicted"/>
<dbReference type="InParanoid" id="S5MJV9"/>
<sequence length="251" mass="28376">MIKILCFIAGFSITSPALVTTNNINLVNKKHNNILNYQNLIDINLRLPGGDLGRFESFAEANTRMQKLITDSSYSVLIESKYEGLFILRGDESKGYTGLSLYEYTLTNKSILNKLPGAYLGVFDTKELARIQMDKIIQESEYKVTVDDSQEDKFIVSGNIAEGYSDSSEYTYKIDERYTNITEKLPGAYLGFFRSKELARSRMDSMISKTGYVVLVDDSLEGSFRLSGDRNAGFIGQSIYTYELYESKKVN</sequence>
<dbReference type="PATRIC" id="fig|1276221.3.peg.533"/>
<protein>
    <submittedName>
        <fullName evidence="1">Uncharacterized protein</fullName>
    </submittedName>
</protein>
<keyword evidence="2" id="KW-1185">Reference proteome</keyword>
<organism evidence="1 2">
    <name type="scientific">Spiroplasma diminutum CUAS-1</name>
    <dbReference type="NCBI Taxonomy" id="1276221"/>
    <lineage>
        <taxon>Bacteria</taxon>
        <taxon>Bacillati</taxon>
        <taxon>Mycoplasmatota</taxon>
        <taxon>Mollicutes</taxon>
        <taxon>Entomoplasmatales</taxon>
        <taxon>Spiroplasmataceae</taxon>
        <taxon>Spiroplasma</taxon>
    </lineage>
</organism>
<name>S5MJV9_9MOLU</name>
<dbReference type="AlphaFoldDB" id="S5MJV9"/>
<evidence type="ECO:0000313" key="1">
    <source>
        <dbReference type="EMBL" id="AGR42240.1"/>
    </source>
</evidence>
<evidence type="ECO:0000313" key="2">
    <source>
        <dbReference type="Proteomes" id="UP000014983"/>
    </source>
</evidence>
<dbReference type="KEGG" id="sdi:SDIMI_v3c05360"/>
<dbReference type="HOGENOM" id="CLU_1106570_0_0_14"/>
<dbReference type="Proteomes" id="UP000014983">
    <property type="component" value="Chromosome"/>
</dbReference>
<dbReference type="EMBL" id="CP005076">
    <property type="protein sequence ID" value="AGR42240.1"/>
    <property type="molecule type" value="Genomic_DNA"/>
</dbReference>
<reference evidence="1 2" key="1">
    <citation type="journal article" date="2013" name="Genome Biol. Evol.">
        <title>Comparison of metabolic capacities and inference of gene content evolution in mosquito-associated Spiroplasma diminutum and S. taiwanense.</title>
        <authorList>
            <person name="Lo W.S."/>
            <person name="Ku C."/>
            <person name="Chen L.L."/>
            <person name="Chang T.H."/>
            <person name="Kuo C.H."/>
        </authorList>
    </citation>
    <scope>NUCLEOTIDE SEQUENCE [LARGE SCALE GENOMIC DNA]</scope>
    <source>
        <strain evidence="1">CUAS-1</strain>
    </source>
</reference>